<dbReference type="Proteomes" id="UP000460718">
    <property type="component" value="Unassembled WGS sequence"/>
</dbReference>
<dbReference type="EMBL" id="QXFW01006308">
    <property type="protein sequence ID" value="KAE8959564.1"/>
    <property type="molecule type" value="Genomic_DNA"/>
</dbReference>
<organism evidence="1 2">
    <name type="scientific">Phytophthora fragariae</name>
    <dbReference type="NCBI Taxonomy" id="53985"/>
    <lineage>
        <taxon>Eukaryota</taxon>
        <taxon>Sar</taxon>
        <taxon>Stramenopiles</taxon>
        <taxon>Oomycota</taxon>
        <taxon>Peronosporomycetes</taxon>
        <taxon>Peronosporales</taxon>
        <taxon>Peronosporaceae</taxon>
        <taxon>Phytophthora</taxon>
    </lineage>
</organism>
<evidence type="ECO:0000313" key="2">
    <source>
        <dbReference type="Proteomes" id="UP000460718"/>
    </source>
</evidence>
<accession>A0A6A3GKQ4</accession>
<protein>
    <submittedName>
        <fullName evidence="1">Uncharacterized protein</fullName>
    </submittedName>
</protein>
<evidence type="ECO:0000313" key="1">
    <source>
        <dbReference type="EMBL" id="KAE8959564.1"/>
    </source>
</evidence>
<sequence>MVANPVTAARKAGKGNDVTVTVSATVTQTVSLVKAKVNGPTVVLMEPVVINMQVMC</sequence>
<gene>
    <name evidence="1" type="ORF">PF011_g30384</name>
</gene>
<dbReference type="AlphaFoldDB" id="A0A6A3GKQ4"/>
<comment type="caution">
    <text evidence="1">The sequence shown here is derived from an EMBL/GenBank/DDBJ whole genome shotgun (WGS) entry which is preliminary data.</text>
</comment>
<reference evidence="1 2" key="1">
    <citation type="submission" date="2018-09" db="EMBL/GenBank/DDBJ databases">
        <title>Genomic investigation of the strawberry pathogen Phytophthora fragariae indicates pathogenicity is determined by transcriptional variation in three key races.</title>
        <authorList>
            <person name="Adams T.M."/>
            <person name="Armitage A.D."/>
            <person name="Sobczyk M.K."/>
            <person name="Bates H.J."/>
            <person name="Dunwell J.M."/>
            <person name="Nellist C.F."/>
            <person name="Harrison R.J."/>
        </authorList>
    </citation>
    <scope>NUCLEOTIDE SEQUENCE [LARGE SCALE GENOMIC DNA]</scope>
    <source>
        <strain evidence="1 2">SCRP245</strain>
    </source>
</reference>
<proteinExistence type="predicted"/>
<name>A0A6A3GKQ4_9STRA</name>